<dbReference type="PANTHER" id="PTHR24148">
    <property type="entry name" value="ANKYRIN REPEAT DOMAIN-CONTAINING PROTEIN 39 HOMOLOG-RELATED"/>
    <property type="match status" value="1"/>
</dbReference>
<reference evidence="2" key="1">
    <citation type="journal article" date="2014" name="Genome Announc.">
        <title>De novo whole-genome sequence and genome annotation of Lichtheimia ramosa.</title>
        <authorList>
            <person name="Linde J."/>
            <person name="Schwartze V."/>
            <person name="Binder U."/>
            <person name="Lass-Florl C."/>
            <person name="Voigt K."/>
            <person name="Horn F."/>
        </authorList>
    </citation>
    <scope>NUCLEOTIDE SEQUENCE</scope>
    <source>
        <strain evidence="2">JMRC FSU:6197</strain>
    </source>
</reference>
<dbReference type="AlphaFoldDB" id="A0A077WWZ1"/>
<proteinExistence type="predicted"/>
<name>A0A077WWZ1_9FUNG</name>
<dbReference type="PANTHER" id="PTHR24148:SF64">
    <property type="entry name" value="HETEROKARYON INCOMPATIBILITY DOMAIN-CONTAINING PROTEIN"/>
    <property type="match status" value="1"/>
</dbReference>
<feature type="domain" description="Heterokaryon incompatibility" evidence="1">
    <location>
        <begin position="84"/>
        <end position="217"/>
    </location>
</feature>
<dbReference type="Pfam" id="PF06985">
    <property type="entry name" value="HET"/>
    <property type="match status" value="1"/>
</dbReference>
<sequence length="414" mass="48091">MTYDTVENNDPFKINITLEDDKDNHRKELFEKGLGALLADEHFLLLYVPEKGSKLQIIQPASDSYHRQRMIKRINEARQVPSFYYALSHLWGISNENRHHWNDISDYVVDEQGQPVKPVSMRPEKRDKLLAMLMDHPDSYWWIDVLCARTDTPLDIMGDIYACSLECIAMVDCDPTLISEINKINAGTSQRLKQQIWPLVDKFIKSQWWQRVWTWQEMALPLDVRFMAETGAYQAESNTITIKEILAFAEWSIEISADNQTNGNVKAMTEEAVAVKKALWDMEDTRKFTFDGKAKKSDFDVYALFRSLHQSPRRCMDRVDYVYGVLGILRFKIPRERDPDEVWQLFLHALTNYMGDSTRGVEFFDRAVKFDLLKAESLGDVYSELLDIYSQVYGVIMTRSVVTTVTRSSKTFVA</sequence>
<organism evidence="2">
    <name type="scientific">Lichtheimia ramosa</name>
    <dbReference type="NCBI Taxonomy" id="688394"/>
    <lineage>
        <taxon>Eukaryota</taxon>
        <taxon>Fungi</taxon>
        <taxon>Fungi incertae sedis</taxon>
        <taxon>Mucoromycota</taxon>
        <taxon>Mucoromycotina</taxon>
        <taxon>Mucoromycetes</taxon>
        <taxon>Mucorales</taxon>
        <taxon>Lichtheimiaceae</taxon>
        <taxon>Lichtheimia</taxon>
    </lineage>
</organism>
<gene>
    <name evidence="2" type="ORF">LRAMOSA04043</name>
</gene>
<protein>
    <recommendedName>
        <fullName evidence="1">Heterokaryon incompatibility domain-containing protein</fullName>
    </recommendedName>
</protein>
<dbReference type="InterPro" id="IPR010730">
    <property type="entry name" value="HET"/>
</dbReference>
<dbReference type="OrthoDB" id="194358at2759"/>
<accession>A0A077WWZ1</accession>
<evidence type="ECO:0000259" key="1">
    <source>
        <dbReference type="Pfam" id="PF06985"/>
    </source>
</evidence>
<evidence type="ECO:0000313" key="2">
    <source>
        <dbReference type="EMBL" id="CDS11780.1"/>
    </source>
</evidence>
<dbReference type="EMBL" id="LK023346">
    <property type="protein sequence ID" value="CDS11780.1"/>
    <property type="molecule type" value="Genomic_DNA"/>
</dbReference>
<dbReference type="InterPro" id="IPR052895">
    <property type="entry name" value="HetReg/Transcr_Mod"/>
</dbReference>